<proteinExistence type="predicted"/>
<gene>
    <name evidence="1" type="ORF">T265_03810</name>
</gene>
<name>A0A074ZR77_OPIVI</name>
<reference evidence="1 2" key="1">
    <citation type="submission" date="2013-11" db="EMBL/GenBank/DDBJ databases">
        <title>Opisthorchis viverrini - life in the bile duct.</title>
        <authorList>
            <person name="Young N.D."/>
            <person name="Nagarajan N."/>
            <person name="Lin S.J."/>
            <person name="Korhonen P.K."/>
            <person name="Jex A.R."/>
            <person name="Hall R.S."/>
            <person name="Safavi-Hemami H."/>
            <person name="Kaewkong W."/>
            <person name="Bertrand D."/>
            <person name="Gao S."/>
            <person name="Seet Q."/>
            <person name="Wongkham S."/>
            <person name="Teh B.T."/>
            <person name="Wongkham C."/>
            <person name="Intapan P.M."/>
            <person name="Maleewong W."/>
            <person name="Yang X."/>
            <person name="Hu M."/>
            <person name="Wang Z."/>
            <person name="Hofmann A."/>
            <person name="Sternberg P.W."/>
            <person name="Tan P."/>
            <person name="Wang J."/>
            <person name="Gasser R.B."/>
        </authorList>
    </citation>
    <scope>NUCLEOTIDE SEQUENCE [LARGE SCALE GENOMIC DNA]</scope>
</reference>
<keyword evidence="2" id="KW-1185">Reference proteome</keyword>
<dbReference type="CTD" id="20317997"/>
<protein>
    <submittedName>
        <fullName evidence="1">Uncharacterized protein</fullName>
    </submittedName>
</protein>
<sequence>MRAESSIKEARNADGYRQDELYGVDMRSLGDVKTPFVVQVQQYFPKSLISTARRCPGPANSKSISPPYQCI</sequence>
<dbReference type="EMBL" id="KL596675">
    <property type="protein sequence ID" value="KER29611.1"/>
    <property type="molecule type" value="Genomic_DNA"/>
</dbReference>
<dbReference type="KEGG" id="ovi:T265_03810"/>
<accession>A0A074ZR77</accession>
<dbReference type="RefSeq" id="XP_009166645.1">
    <property type="nucleotide sequence ID" value="XM_009168381.1"/>
</dbReference>
<dbReference type="Proteomes" id="UP000054324">
    <property type="component" value="Unassembled WGS sequence"/>
</dbReference>
<evidence type="ECO:0000313" key="1">
    <source>
        <dbReference type="EMBL" id="KER29611.1"/>
    </source>
</evidence>
<organism evidence="1 2">
    <name type="scientific">Opisthorchis viverrini</name>
    <name type="common">Southeast Asian liver fluke</name>
    <dbReference type="NCBI Taxonomy" id="6198"/>
    <lineage>
        <taxon>Eukaryota</taxon>
        <taxon>Metazoa</taxon>
        <taxon>Spiralia</taxon>
        <taxon>Lophotrochozoa</taxon>
        <taxon>Platyhelminthes</taxon>
        <taxon>Trematoda</taxon>
        <taxon>Digenea</taxon>
        <taxon>Opisthorchiida</taxon>
        <taxon>Opisthorchiata</taxon>
        <taxon>Opisthorchiidae</taxon>
        <taxon>Opisthorchis</taxon>
    </lineage>
</organism>
<evidence type="ECO:0000313" key="2">
    <source>
        <dbReference type="Proteomes" id="UP000054324"/>
    </source>
</evidence>
<dbReference type="GeneID" id="20317997"/>
<dbReference type="AlphaFoldDB" id="A0A074ZR77"/>